<dbReference type="GO" id="GO:0016787">
    <property type="term" value="F:hydrolase activity"/>
    <property type="evidence" value="ECO:0007669"/>
    <property type="project" value="UniProtKB-KW"/>
</dbReference>
<dbReference type="STRING" id="83449.BON30_44285"/>
<dbReference type="InterPro" id="IPR029058">
    <property type="entry name" value="AB_hydrolase_fold"/>
</dbReference>
<keyword evidence="1" id="KW-0812">Transmembrane</keyword>
<dbReference type="Gene3D" id="3.40.50.1820">
    <property type="entry name" value="alpha/beta hydrolase"/>
    <property type="match status" value="2"/>
</dbReference>
<dbReference type="EMBL" id="MPIN01000020">
    <property type="protein sequence ID" value="OJH34331.1"/>
    <property type="molecule type" value="Genomic_DNA"/>
</dbReference>
<accession>A0A1L9AWD9</accession>
<dbReference type="InterPro" id="IPR013595">
    <property type="entry name" value="Pept_S33_TAP-like_C"/>
</dbReference>
<keyword evidence="1" id="KW-0472">Membrane</keyword>
<feature type="transmembrane region" description="Helical" evidence="1">
    <location>
        <begin position="24"/>
        <end position="47"/>
    </location>
</feature>
<gene>
    <name evidence="3" type="ORF">BON30_44285</name>
</gene>
<feature type="domain" description="Peptidase S33 tripeptidyl aminopeptidase-like C-terminal" evidence="2">
    <location>
        <begin position="304"/>
        <end position="366"/>
    </location>
</feature>
<dbReference type="Pfam" id="PF08386">
    <property type="entry name" value="Abhydrolase_4"/>
    <property type="match status" value="1"/>
</dbReference>
<feature type="transmembrane region" description="Helical" evidence="1">
    <location>
        <begin position="78"/>
        <end position="96"/>
    </location>
</feature>
<dbReference type="OrthoDB" id="5517503at2"/>
<keyword evidence="1" id="KW-1133">Transmembrane helix</keyword>
<proteinExistence type="predicted"/>
<comment type="caution">
    <text evidence="3">The sequence shown here is derived from an EMBL/GenBank/DDBJ whole genome shotgun (WGS) entry which is preliminary data.</text>
</comment>
<feature type="transmembrane region" description="Helical" evidence="1">
    <location>
        <begin position="54"/>
        <end position="72"/>
    </location>
</feature>
<sequence>MGAPFPRMSHGVTRPSSAPSRASWLLFALGLLLGLLAVLLFVTACIIGASASGWGYVVGGLLLSVGLLTKRWRRWRGLTRAGLGLLLLVIGARLLLTERRDLRTLRLPDEGSRWVNRLVEERDGTRLAAHVLLRSGRIPRADARDFVPALEAAFARLRDAQGPVATPAVATWLGLQSPESFDAVVIPPPGQAAPETAVVFLHGYAGNFAVYCWQMARSAQAISALTVCPSVGPAGDWGSHRGEDTLERTYAWLVKRGVRRVYLGGLSNGGVGASVLVRRAAHPGLELRGMMLLSGAETKAPLPRVPMLLVQGKRDTMMPARLMRELARRAGRLATYVEVDSGHFAFLDRHEACEKAIASWLLDRERQARP</sequence>
<reference evidence="3 4" key="2">
    <citation type="submission" date="2016-12" db="EMBL/GenBank/DDBJ databases">
        <title>Draft Genome Sequence of Cystobacter ferrugineus Strain Cbfe23.</title>
        <authorList>
            <person name="Akbar S."/>
            <person name="Dowd S.E."/>
            <person name="Stevens D.C."/>
        </authorList>
    </citation>
    <scope>NUCLEOTIDE SEQUENCE [LARGE SCALE GENOMIC DNA]</scope>
    <source>
        <strain evidence="3 4">Cbfe23</strain>
    </source>
</reference>
<keyword evidence="3" id="KW-0378">Hydrolase</keyword>
<reference evidence="4" key="1">
    <citation type="submission" date="2016-11" db="EMBL/GenBank/DDBJ databases">
        <authorList>
            <person name="Shukria A."/>
            <person name="Stevens D.C."/>
        </authorList>
    </citation>
    <scope>NUCLEOTIDE SEQUENCE [LARGE SCALE GENOMIC DNA]</scope>
    <source>
        <strain evidence="4">Cbfe23</strain>
    </source>
</reference>
<evidence type="ECO:0000313" key="4">
    <source>
        <dbReference type="Proteomes" id="UP000182229"/>
    </source>
</evidence>
<protein>
    <submittedName>
        <fullName evidence="3">Alpha/beta hydrolase</fullName>
    </submittedName>
</protein>
<evidence type="ECO:0000259" key="2">
    <source>
        <dbReference type="Pfam" id="PF08386"/>
    </source>
</evidence>
<evidence type="ECO:0000256" key="1">
    <source>
        <dbReference type="SAM" id="Phobius"/>
    </source>
</evidence>
<organism evidence="3 4">
    <name type="scientific">Cystobacter ferrugineus</name>
    <dbReference type="NCBI Taxonomy" id="83449"/>
    <lineage>
        <taxon>Bacteria</taxon>
        <taxon>Pseudomonadati</taxon>
        <taxon>Myxococcota</taxon>
        <taxon>Myxococcia</taxon>
        <taxon>Myxococcales</taxon>
        <taxon>Cystobacterineae</taxon>
        <taxon>Archangiaceae</taxon>
        <taxon>Cystobacter</taxon>
    </lineage>
</organism>
<dbReference type="AlphaFoldDB" id="A0A1L9AWD9"/>
<keyword evidence="4" id="KW-1185">Reference proteome</keyword>
<name>A0A1L9AWD9_9BACT</name>
<evidence type="ECO:0000313" key="3">
    <source>
        <dbReference type="EMBL" id="OJH34331.1"/>
    </source>
</evidence>
<dbReference type="Proteomes" id="UP000182229">
    <property type="component" value="Unassembled WGS sequence"/>
</dbReference>
<dbReference type="SUPFAM" id="SSF53474">
    <property type="entry name" value="alpha/beta-Hydrolases"/>
    <property type="match status" value="1"/>
</dbReference>